<accession>A1K245</accession>
<sequence length="219" mass="23425">MIALAAFYRQHYDAAALSAAARTCCAVPLRRAGAMTELVLTGVHACLDSQPPRPTALIWGSRTGIRHATARVVGDLCISGEAPMPFDFLATQPALAAVPVQQTFPCVVNAVYQPWQAEADAHWARMLHLAIAWLQSGRHERVLCAQVEPATEHPQGDWLVLQRGDGAAWPEVQVGLADGTHGAGSAALFDWLEAGIGKGFVLRGADALPALRFYRAGAR</sequence>
<dbReference type="eggNOG" id="ENOG503467X">
    <property type="taxonomic scope" value="Bacteria"/>
</dbReference>
<dbReference type="EMBL" id="AM406670">
    <property type="protein sequence ID" value="CAL92900.1"/>
    <property type="molecule type" value="Genomic_DNA"/>
</dbReference>
<evidence type="ECO:0000313" key="2">
    <source>
        <dbReference type="Proteomes" id="UP000002588"/>
    </source>
</evidence>
<reference evidence="1 2" key="1">
    <citation type="journal article" date="2006" name="Nat. Biotechnol.">
        <title>Complete genome of the mutualistic, N2-fixing grass endophyte Azoarcus sp. strain BH72.</title>
        <authorList>
            <person name="Krause A."/>
            <person name="Ramakumar A."/>
            <person name="Bartels D."/>
            <person name="Battistoni F."/>
            <person name="Bekel T."/>
            <person name="Boch J."/>
            <person name="Boehm M."/>
            <person name="Friedrich F."/>
            <person name="Hurek T."/>
            <person name="Krause L."/>
            <person name="Linke B."/>
            <person name="McHardy A.C."/>
            <person name="Sarkar A."/>
            <person name="Schneiker S."/>
            <person name="Syed A.A."/>
            <person name="Thauer R."/>
            <person name="Vorhoelter F.-J."/>
            <person name="Weidner S."/>
            <person name="Puehler A."/>
            <person name="Reinhold-Hurek B."/>
            <person name="Kaiser O."/>
            <person name="Goesmann A."/>
        </authorList>
    </citation>
    <scope>NUCLEOTIDE SEQUENCE [LARGE SCALE GENOMIC DNA]</scope>
    <source>
        <strain evidence="1 2">BH72</strain>
    </source>
</reference>
<gene>
    <name evidence="1" type="ordered locus">azo0283</name>
</gene>
<organism evidence="1 2">
    <name type="scientific">Azoarcus sp. (strain BH72)</name>
    <dbReference type="NCBI Taxonomy" id="418699"/>
    <lineage>
        <taxon>Bacteria</taxon>
        <taxon>Pseudomonadati</taxon>
        <taxon>Pseudomonadota</taxon>
        <taxon>Betaproteobacteria</taxon>
        <taxon>Rhodocyclales</taxon>
        <taxon>Zoogloeaceae</taxon>
        <taxon>Azoarcus</taxon>
    </lineage>
</organism>
<protein>
    <submittedName>
        <fullName evidence="1">Uncharacterized protein</fullName>
    </submittedName>
</protein>
<dbReference type="STRING" id="62928.azo0283"/>
<dbReference type="RefSeq" id="WP_011764018.1">
    <property type="nucleotide sequence ID" value="NC_008702.1"/>
</dbReference>
<keyword evidence="2" id="KW-1185">Reference proteome</keyword>
<proteinExistence type="predicted"/>
<name>A1K245_AZOSB</name>
<evidence type="ECO:0000313" key="1">
    <source>
        <dbReference type="EMBL" id="CAL92900.1"/>
    </source>
</evidence>
<dbReference type="HOGENOM" id="CLU_1259314_0_0_4"/>
<dbReference type="AlphaFoldDB" id="A1K245"/>
<dbReference type="KEGG" id="azo:azo0283"/>
<dbReference type="Proteomes" id="UP000002588">
    <property type="component" value="Chromosome"/>
</dbReference>